<dbReference type="InterPro" id="IPR019920">
    <property type="entry name" value="F420-binding_dom_put"/>
</dbReference>
<gene>
    <name evidence="3" type="ORF">GCM10009547_27660</name>
</gene>
<protein>
    <submittedName>
        <fullName evidence="3">TIGR03618 family F420-dependent PPOX class oxidoreductase</fullName>
    </submittedName>
</protein>
<dbReference type="InterPro" id="IPR012349">
    <property type="entry name" value="Split_barrel_FMN-bd"/>
</dbReference>
<sequence>MLAIDDRDLVAFWQERHLCTLTTLRADGRPHVVPVGATLDPEAGLARIIAGRTSLKVRHVAAAGPAGAPVAVCQVDGRRWSTIEGTATIGESAAEVDEACRRYAERYREPRPNPERIVMLIRVDRIVGNV</sequence>
<dbReference type="SUPFAM" id="SSF50475">
    <property type="entry name" value="FMN-binding split barrel"/>
    <property type="match status" value="1"/>
</dbReference>
<accession>A0ABP3S1M1</accession>
<dbReference type="Gene3D" id="2.30.110.10">
    <property type="entry name" value="Electron Transport, Fmn-binding Protein, Chain A"/>
    <property type="match status" value="1"/>
</dbReference>
<keyword evidence="1" id="KW-0560">Oxidoreductase</keyword>
<dbReference type="NCBIfam" id="TIGR03618">
    <property type="entry name" value="Rv1155_F420"/>
    <property type="match status" value="1"/>
</dbReference>
<name>A0ABP3S1M1_9ACTN</name>
<dbReference type="PANTHER" id="PTHR35176:SF1">
    <property type="entry name" value="F420H(2)-DEPENDENT BILIVERDIN REDUCTASE"/>
    <property type="match status" value="1"/>
</dbReference>
<feature type="domain" description="Pyridoxamine 5'-phosphate oxidase N-terminal" evidence="2">
    <location>
        <begin position="9"/>
        <end position="126"/>
    </location>
</feature>
<evidence type="ECO:0000313" key="3">
    <source>
        <dbReference type="EMBL" id="GAA0623103.1"/>
    </source>
</evidence>
<dbReference type="InterPro" id="IPR011576">
    <property type="entry name" value="Pyridox_Oxase_N"/>
</dbReference>
<evidence type="ECO:0000259" key="2">
    <source>
        <dbReference type="Pfam" id="PF01243"/>
    </source>
</evidence>
<evidence type="ECO:0000313" key="4">
    <source>
        <dbReference type="Proteomes" id="UP001500957"/>
    </source>
</evidence>
<proteinExistence type="predicted"/>
<reference evidence="4" key="1">
    <citation type="journal article" date="2019" name="Int. J. Syst. Evol. Microbiol.">
        <title>The Global Catalogue of Microorganisms (GCM) 10K type strain sequencing project: providing services to taxonomists for standard genome sequencing and annotation.</title>
        <authorList>
            <consortium name="The Broad Institute Genomics Platform"/>
            <consortium name="The Broad Institute Genome Sequencing Center for Infectious Disease"/>
            <person name="Wu L."/>
            <person name="Ma J."/>
        </authorList>
    </citation>
    <scope>NUCLEOTIDE SEQUENCE [LARGE SCALE GENOMIC DNA]</scope>
    <source>
        <strain evidence="4">JCM 10671</strain>
    </source>
</reference>
<dbReference type="Pfam" id="PF01243">
    <property type="entry name" value="PNPOx_N"/>
    <property type="match status" value="1"/>
</dbReference>
<comment type="caution">
    <text evidence="3">The sequence shown here is derived from an EMBL/GenBank/DDBJ whole genome shotgun (WGS) entry which is preliminary data.</text>
</comment>
<dbReference type="Proteomes" id="UP001500957">
    <property type="component" value="Unassembled WGS sequence"/>
</dbReference>
<evidence type="ECO:0000256" key="1">
    <source>
        <dbReference type="ARBA" id="ARBA00023002"/>
    </source>
</evidence>
<dbReference type="PANTHER" id="PTHR35176">
    <property type="entry name" value="HEME OXYGENASE HI_0854-RELATED"/>
    <property type="match status" value="1"/>
</dbReference>
<dbReference type="EMBL" id="BAAAHE010000021">
    <property type="protein sequence ID" value="GAA0623103.1"/>
    <property type="molecule type" value="Genomic_DNA"/>
</dbReference>
<dbReference type="InterPro" id="IPR052019">
    <property type="entry name" value="F420H2_bilvrd_red/Heme_oxyg"/>
</dbReference>
<keyword evidence="4" id="KW-1185">Reference proteome</keyword>
<organism evidence="3 4">
    <name type="scientific">Sporichthya brevicatena</name>
    <dbReference type="NCBI Taxonomy" id="171442"/>
    <lineage>
        <taxon>Bacteria</taxon>
        <taxon>Bacillati</taxon>
        <taxon>Actinomycetota</taxon>
        <taxon>Actinomycetes</taxon>
        <taxon>Sporichthyales</taxon>
        <taxon>Sporichthyaceae</taxon>
        <taxon>Sporichthya</taxon>
    </lineage>
</organism>